<name>A0AAV6IDM5_9ERIC</name>
<reference evidence="1" key="1">
    <citation type="submission" date="2020-08" db="EMBL/GenBank/DDBJ databases">
        <title>Plant Genome Project.</title>
        <authorList>
            <person name="Zhang R.-G."/>
        </authorList>
    </citation>
    <scope>NUCLEOTIDE SEQUENCE</scope>
    <source>
        <strain evidence="1">WSP0</strain>
        <tissue evidence="1">Leaf</tissue>
    </source>
</reference>
<accession>A0AAV6IDM5</accession>
<evidence type="ECO:0000313" key="1">
    <source>
        <dbReference type="EMBL" id="KAG5526593.1"/>
    </source>
</evidence>
<comment type="caution">
    <text evidence="1">The sequence shown here is derived from an EMBL/GenBank/DDBJ whole genome shotgun (WGS) entry which is preliminary data.</text>
</comment>
<proteinExistence type="predicted"/>
<sequence>MYFPEHNLDLLQLLDPPKRKPGVKTIIWMSRIRMSIWGLMMRDTIQAMAMLLEGLGSSWFLQLHRRQRSTGGEASVKKKSFFTLFCNRNLLQLLLIDVVFRNRNLGLDEGYGKHRLLEGWGPCDLCFGSCGGLLLAERHHRLKEEFYHR</sequence>
<protein>
    <submittedName>
        <fullName evidence="1">Uncharacterized protein</fullName>
    </submittedName>
</protein>
<dbReference type="Proteomes" id="UP000823749">
    <property type="component" value="Chromosome 11"/>
</dbReference>
<keyword evidence="2" id="KW-1185">Reference proteome</keyword>
<dbReference type="EMBL" id="JACTNZ010000011">
    <property type="protein sequence ID" value="KAG5526593.1"/>
    <property type="molecule type" value="Genomic_DNA"/>
</dbReference>
<evidence type="ECO:0000313" key="2">
    <source>
        <dbReference type="Proteomes" id="UP000823749"/>
    </source>
</evidence>
<gene>
    <name evidence="1" type="ORF">RHGRI_032763</name>
</gene>
<dbReference type="AlphaFoldDB" id="A0AAV6IDM5"/>
<organism evidence="1 2">
    <name type="scientific">Rhododendron griersonianum</name>
    <dbReference type="NCBI Taxonomy" id="479676"/>
    <lineage>
        <taxon>Eukaryota</taxon>
        <taxon>Viridiplantae</taxon>
        <taxon>Streptophyta</taxon>
        <taxon>Embryophyta</taxon>
        <taxon>Tracheophyta</taxon>
        <taxon>Spermatophyta</taxon>
        <taxon>Magnoliopsida</taxon>
        <taxon>eudicotyledons</taxon>
        <taxon>Gunneridae</taxon>
        <taxon>Pentapetalae</taxon>
        <taxon>asterids</taxon>
        <taxon>Ericales</taxon>
        <taxon>Ericaceae</taxon>
        <taxon>Ericoideae</taxon>
        <taxon>Rhodoreae</taxon>
        <taxon>Rhododendron</taxon>
    </lineage>
</organism>